<dbReference type="InterPro" id="IPR050564">
    <property type="entry name" value="F420-G6PD/mer"/>
</dbReference>
<reference evidence="2" key="1">
    <citation type="submission" date="2020-10" db="EMBL/GenBank/DDBJ databases">
        <title>Taxonomic study of unclassified bacteria belonging to the class Ktedonobacteria.</title>
        <authorList>
            <person name="Yabe S."/>
            <person name="Wang C.M."/>
            <person name="Zheng Y."/>
            <person name="Sakai Y."/>
            <person name="Cavaletti L."/>
            <person name="Monciardini P."/>
            <person name="Donadio S."/>
        </authorList>
    </citation>
    <scope>NUCLEOTIDE SEQUENCE</scope>
    <source>
        <strain evidence="2">ID150040</strain>
    </source>
</reference>
<dbReference type="Proteomes" id="UP000597444">
    <property type="component" value="Unassembled WGS sequence"/>
</dbReference>
<dbReference type="Pfam" id="PF00296">
    <property type="entry name" value="Bac_luciferase"/>
    <property type="match status" value="1"/>
</dbReference>
<gene>
    <name evidence="2" type="ORF">KSF_069180</name>
</gene>
<dbReference type="CDD" id="cd01097">
    <property type="entry name" value="Tetrahydromethanopterin_reductase"/>
    <property type="match status" value="1"/>
</dbReference>
<dbReference type="InterPro" id="IPR011251">
    <property type="entry name" value="Luciferase-like_dom"/>
</dbReference>
<protein>
    <submittedName>
        <fullName evidence="2">LLM class F420-dependent oxidoreductase</fullName>
    </submittedName>
</protein>
<dbReference type="AlphaFoldDB" id="A0A8J3IU08"/>
<keyword evidence="3" id="KW-1185">Reference proteome</keyword>
<dbReference type="InterPro" id="IPR036661">
    <property type="entry name" value="Luciferase-like_sf"/>
</dbReference>
<evidence type="ECO:0000259" key="1">
    <source>
        <dbReference type="Pfam" id="PF00296"/>
    </source>
</evidence>
<feature type="domain" description="Luciferase-like" evidence="1">
    <location>
        <begin position="21"/>
        <end position="237"/>
    </location>
</feature>
<dbReference type="SUPFAM" id="SSF51679">
    <property type="entry name" value="Bacterial luciferase-like"/>
    <property type="match status" value="1"/>
</dbReference>
<sequence length="330" mass="36249">MERKRDIRSLRERVGMLVELDSPKTLVDAIVEIEQAGVEQIWVGAPPWKLEMLTALTAAAMRTSHIKLGTSVLQIFARHPVLLAQQALSLEALAPGRLRLGIGTSAPELGKSIYGVEIERPLAYLREYVQVLRSLLQSGEVHHQGRYFTTDVSLEASAEIPLLIAALGPRAYHLAGEIADGAISARCPIPYLLDTALPAMREGATAAGRPRPPIMANVSVAFTQDRAIAFEIGRKRFGMASRVPFYRNMYLRAGFSPQEIDTASDRFIENLLIFGDEGKIRESFLNLLGTELDELRVTVLTVSDPARERTRLTKIIGNLGDQTSAGVPRA</sequence>
<proteinExistence type="predicted"/>
<dbReference type="PANTHER" id="PTHR43244:SF2">
    <property type="entry name" value="CONSERVED HYPOTHETICAL ALANINE AND PROLINE-RICH PROTEIN"/>
    <property type="match status" value="1"/>
</dbReference>
<organism evidence="2 3">
    <name type="scientific">Reticulibacter mediterranei</name>
    <dbReference type="NCBI Taxonomy" id="2778369"/>
    <lineage>
        <taxon>Bacteria</taxon>
        <taxon>Bacillati</taxon>
        <taxon>Chloroflexota</taxon>
        <taxon>Ktedonobacteria</taxon>
        <taxon>Ktedonobacterales</taxon>
        <taxon>Reticulibacteraceae</taxon>
        <taxon>Reticulibacter</taxon>
    </lineage>
</organism>
<dbReference type="RefSeq" id="WP_220207463.1">
    <property type="nucleotide sequence ID" value="NZ_BNJK01000001.1"/>
</dbReference>
<evidence type="ECO:0000313" key="3">
    <source>
        <dbReference type="Proteomes" id="UP000597444"/>
    </source>
</evidence>
<dbReference type="Gene3D" id="3.20.20.30">
    <property type="entry name" value="Luciferase-like domain"/>
    <property type="match status" value="1"/>
</dbReference>
<comment type="caution">
    <text evidence="2">The sequence shown here is derived from an EMBL/GenBank/DDBJ whole genome shotgun (WGS) entry which is preliminary data.</text>
</comment>
<dbReference type="EMBL" id="BNJK01000001">
    <property type="protein sequence ID" value="GHO96870.1"/>
    <property type="molecule type" value="Genomic_DNA"/>
</dbReference>
<accession>A0A8J3IU08</accession>
<evidence type="ECO:0000313" key="2">
    <source>
        <dbReference type="EMBL" id="GHO96870.1"/>
    </source>
</evidence>
<name>A0A8J3IU08_9CHLR</name>
<dbReference type="PANTHER" id="PTHR43244">
    <property type="match status" value="1"/>
</dbReference>
<dbReference type="GO" id="GO:0016705">
    <property type="term" value="F:oxidoreductase activity, acting on paired donors, with incorporation or reduction of molecular oxygen"/>
    <property type="evidence" value="ECO:0007669"/>
    <property type="project" value="InterPro"/>
</dbReference>